<accession>A0A845Q765</accession>
<name>A0A845Q765_9HYPH</name>
<dbReference type="SUPFAM" id="SSF52402">
    <property type="entry name" value="Adenine nucleotide alpha hydrolases-like"/>
    <property type="match status" value="1"/>
</dbReference>
<dbReference type="GO" id="GO:0016740">
    <property type="term" value="F:transferase activity"/>
    <property type="evidence" value="ECO:0007669"/>
    <property type="project" value="UniProtKB-KW"/>
</dbReference>
<dbReference type="InterPro" id="IPR020022">
    <property type="entry name" value="N-acetyl_sugar_amidoTrfase"/>
</dbReference>
<dbReference type="PANTHER" id="PTHR43169:SF3">
    <property type="entry name" value="ATPASE, PP-LOOP SUPERFAMILY-RELATED"/>
    <property type="match status" value="1"/>
</dbReference>
<dbReference type="CDD" id="cd01996">
    <property type="entry name" value="AANH_WbpG-like"/>
    <property type="match status" value="1"/>
</dbReference>
<keyword evidence="2" id="KW-1185">Reference proteome</keyword>
<dbReference type="Gene3D" id="3.40.50.620">
    <property type="entry name" value="HUPs"/>
    <property type="match status" value="1"/>
</dbReference>
<dbReference type="AlphaFoldDB" id="A0A845Q765"/>
<comment type="caution">
    <text evidence="1">The sequence shown here is derived from an EMBL/GenBank/DDBJ whole genome shotgun (WGS) entry which is preliminary data.</text>
</comment>
<reference evidence="1 2" key="1">
    <citation type="journal article" date="2016" name="Int. J. Syst. Evol. Microbiol.">
        <title>Pyruvatibacter mobilis gen. nov., sp. nov., a marine bacterium from the culture broth of Picochlorum sp. 122.</title>
        <authorList>
            <person name="Wang G."/>
            <person name="Tang M."/>
            <person name="Wu H."/>
            <person name="Dai S."/>
            <person name="Li T."/>
            <person name="Chen C."/>
            <person name="He H."/>
            <person name="Fan J."/>
            <person name="Xiang W."/>
            <person name="Li X."/>
        </authorList>
    </citation>
    <scope>NUCLEOTIDE SEQUENCE [LARGE SCALE GENOMIC DNA]</scope>
    <source>
        <strain evidence="1 2">GYP-11</strain>
    </source>
</reference>
<protein>
    <submittedName>
        <fullName evidence="1">N-acetyl sugar amidotransferase</fullName>
    </submittedName>
</protein>
<organism evidence="1 2">
    <name type="scientific">Pyruvatibacter mobilis</name>
    <dbReference type="NCBI Taxonomy" id="1712261"/>
    <lineage>
        <taxon>Bacteria</taxon>
        <taxon>Pseudomonadati</taxon>
        <taxon>Pseudomonadota</taxon>
        <taxon>Alphaproteobacteria</taxon>
        <taxon>Hyphomicrobiales</taxon>
        <taxon>Parvibaculaceae</taxon>
        <taxon>Pyruvatibacter</taxon>
    </lineage>
</organism>
<dbReference type="InterPro" id="IPR052188">
    <property type="entry name" value="Ni-pincer_cofactor_biosynth"/>
</dbReference>
<proteinExistence type="predicted"/>
<evidence type="ECO:0000313" key="2">
    <source>
        <dbReference type="Proteomes" id="UP000470384"/>
    </source>
</evidence>
<dbReference type="NCBIfam" id="TIGR03573">
    <property type="entry name" value="WbuX"/>
    <property type="match status" value="1"/>
</dbReference>
<keyword evidence="1" id="KW-0808">Transferase</keyword>
<dbReference type="PANTHER" id="PTHR43169">
    <property type="entry name" value="EXSB FAMILY PROTEIN"/>
    <property type="match status" value="1"/>
</dbReference>
<sequence>MSDRPYQVCTRCIMDTTDAEITFDEHGVCNHCQYFETGLKPNWFPNDQGKKMLREMIDQVRREGKGKKYDCIIGLSGGVDSSYLAAKVAEWGLRPLAVHVDGGWNSELAVKNIEMMTEKLGLDLATYVVDWEEMRDLQLAFLRSNVANQDVPQDHAFFAALYNFAAKEGIKYVISGSNYATESILPVSWGYDPMDIKHVTSIHKIYGTRKLRKFPTVNFFKFHIYYPRILGMTVLRPLNLMHYNKDEAIEYLEKNYGWRYYGGKHYESRWTRFFQAHYLPTKFGYDKRRAHLSSLVVADAMSREQALQEMKKQLYTDNELAEDKAFVAKKLGITVGELEEFIAQPIKHYTDYPHNQDKVRQMEKVFAFYRHTAYQLKNRFHQVATRLKLAN</sequence>
<dbReference type="EMBL" id="WXYQ01000001">
    <property type="protein sequence ID" value="NBG94393.1"/>
    <property type="molecule type" value="Genomic_DNA"/>
</dbReference>
<gene>
    <name evidence="1" type="ORF">GTQ45_01445</name>
</gene>
<dbReference type="GeneID" id="300656449"/>
<dbReference type="Proteomes" id="UP000470384">
    <property type="component" value="Unassembled WGS sequence"/>
</dbReference>
<dbReference type="InterPro" id="IPR014729">
    <property type="entry name" value="Rossmann-like_a/b/a_fold"/>
</dbReference>
<evidence type="ECO:0000313" key="1">
    <source>
        <dbReference type="EMBL" id="NBG94393.1"/>
    </source>
</evidence>
<dbReference type="RefSeq" id="WP_160586497.1">
    <property type="nucleotide sequence ID" value="NZ_BMHN01000001.1"/>
</dbReference>
<dbReference type="OrthoDB" id="9765475at2"/>